<gene>
    <name evidence="1" type="primary">lef-4</name>
</gene>
<dbReference type="EMBL" id="AY043265">
    <property type="protein sequence ID" value="AAK85642.1"/>
    <property type="molecule type" value="Genomic_DNA"/>
</dbReference>
<dbReference type="RefSeq" id="NP_203247.1">
    <property type="nucleotide sequence ID" value="NC_003083.1"/>
</dbReference>
<name>Q91GH5_NPVEP</name>
<evidence type="ECO:0000313" key="2">
    <source>
        <dbReference type="Proteomes" id="UP000203221"/>
    </source>
</evidence>
<dbReference type="GeneID" id="921824"/>
<reference evidence="1 2" key="1">
    <citation type="journal article" date="2002" name="J. Gen. Virol.">
        <title>Whole genome analysis of the Epiphyas postvittana nucleopolyhedrovirus.</title>
        <authorList>
            <person name="Hyink O."/>
            <person name="Dellow R.A."/>
            <person name="Olsen M.J."/>
            <person name="Caradoc-Davies K.M.B."/>
            <person name="Drake K."/>
            <person name="Herniou E.A."/>
            <person name="Cory J.S."/>
            <person name="O'Reilly D.R."/>
            <person name="Ward V.K."/>
        </authorList>
    </citation>
    <scope>NUCLEOTIDE SEQUENCE [LARGE SCALE GENOMIC DNA]</scope>
</reference>
<dbReference type="InterPro" id="IPR007790">
    <property type="entry name" value="LEF-4"/>
</dbReference>
<keyword evidence="2" id="KW-1185">Reference proteome</keyword>
<protein>
    <submittedName>
        <fullName evidence="1">LEF-4</fullName>
    </submittedName>
</protein>
<dbReference type="KEGG" id="vg:921824"/>
<dbReference type="OrthoDB" id="6452at10239"/>
<evidence type="ECO:0000313" key="1">
    <source>
        <dbReference type="EMBL" id="AAK85642.1"/>
    </source>
</evidence>
<organismHost>
    <name type="scientific">Lepidoptera</name>
    <name type="common">moths &amp; butterflies</name>
    <dbReference type="NCBI Taxonomy" id="7088"/>
</organismHost>
<proteinExistence type="predicted"/>
<dbReference type="Pfam" id="PF05098">
    <property type="entry name" value="LEF-4"/>
    <property type="match status" value="1"/>
</dbReference>
<organism evidence="1 2">
    <name type="scientific">Epiphyas postvittana nucleopolyhedrovirus</name>
    <name type="common">EppoMNPV</name>
    <dbReference type="NCBI Taxonomy" id="70600"/>
    <lineage>
        <taxon>Viruses</taxon>
        <taxon>Viruses incertae sedis</taxon>
        <taxon>Naldaviricetes</taxon>
        <taxon>Lefavirales</taxon>
        <taxon>Baculoviridae</taxon>
        <taxon>Alphabaculovirus</taxon>
        <taxon>Alphabaculovirus eppostvittanae</taxon>
    </lineage>
</organism>
<dbReference type="GO" id="GO:0006355">
    <property type="term" value="P:regulation of DNA-templated transcription"/>
    <property type="evidence" value="ECO:0007669"/>
    <property type="project" value="InterPro"/>
</dbReference>
<sequence>MNNDDHYVIEKEISYTINFSQDLLYLILNAYIVKKCPDPPKHYVDVYDVNDVRTRVAADSVTSVRKDNLRDNRFVHCMQSMNALVPIMLRENRETNVPCERVERQIASCIDTLVYKFDDVEIKFEHVYLQTSAVDKYDSTTAHKIVTLKNALLNTQCPHGTQNLQLGSDAILARIRLELEYDTEAPTVAQLDSFCEIVIEMEKFADYQNISPSLPYTTLLNEVVMRKFVREHKIAYGLETFDSVGVKKWALKLDGVRGRGAFKRNFFLMQTDDMQMYSANIKSPFGLNNIVTFQCEVIDNKIVITDLLQVFRYKYNNRTQYECDVYNFYPITPVTAVECLNYLNTTIENVPLPQFGELRFQQFFDPPLMCPHYTTLAIDGFIVLDEQLQYHKYKWMPTVELQYDAENNVLNSIDGPLLNRTIVADTPLMHKNVYECVFTDTVINVIKCRPDRIVPSKVC</sequence>
<dbReference type="Proteomes" id="UP000203221">
    <property type="component" value="Segment"/>
</dbReference>
<accession>Q91GH5</accession>